<dbReference type="Pfam" id="PF00429">
    <property type="entry name" value="TLV_coat"/>
    <property type="match status" value="1"/>
</dbReference>
<reference evidence="3 4" key="1">
    <citation type="submission" date="2019-09" db="EMBL/GenBank/DDBJ databases">
        <title>Bird 10,000 Genomes (B10K) Project - Family phase.</title>
        <authorList>
            <person name="Zhang G."/>
        </authorList>
    </citation>
    <scope>NUCLEOTIDE SEQUENCE [LARGE SCALE GENOMIC DNA]</scope>
    <source>
        <strain evidence="3">B10K-DU-030-41</strain>
        <tissue evidence="3">Muscle</tissue>
    </source>
</reference>
<keyword evidence="2" id="KW-0472">Membrane</keyword>
<sequence>TAQMGGVCTLINTTCCTYIDHSGQIKKDIQNMWAQSKVFHRVAQGKIAWGLEELWEKLISWLPSLGWIKQLFVILLMLVALGVLFLVLVRCLLWCIRETKHSYVNWKKHQLRQQVELGNTLEKL</sequence>
<accession>A0A7K7TK74</accession>
<protein>
    <submittedName>
        <fullName evidence="3">ERVV2 protein</fullName>
    </submittedName>
</protein>
<evidence type="ECO:0000313" key="3">
    <source>
        <dbReference type="EMBL" id="NXA16252.1"/>
    </source>
</evidence>
<keyword evidence="2" id="KW-1133">Transmembrane helix</keyword>
<organism evidence="3 4">
    <name type="scientific">Sapayoa aenigma</name>
    <name type="common">broad-billed sapayoa</name>
    <dbReference type="NCBI Taxonomy" id="239371"/>
    <lineage>
        <taxon>Eukaryota</taxon>
        <taxon>Metazoa</taxon>
        <taxon>Chordata</taxon>
        <taxon>Craniata</taxon>
        <taxon>Vertebrata</taxon>
        <taxon>Euteleostomi</taxon>
        <taxon>Archelosauria</taxon>
        <taxon>Archosauria</taxon>
        <taxon>Dinosauria</taxon>
        <taxon>Saurischia</taxon>
        <taxon>Theropoda</taxon>
        <taxon>Coelurosauria</taxon>
        <taxon>Aves</taxon>
        <taxon>Neognathae</taxon>
        <taxon>Neoaves</taxon>
        <taxon>Telluraves</taxon>
        <taxon>Australaves</taxon>
        <taxon>Passeriformes</taxon>
        <taxon>Tyrannidae</taxon>
        <taxon>Sapayoa</taxon>
    </lineage>
</organism>
<dbReference type="Proteomes" id="UP000589485">
    <property type="component" value="Unassembled WGS sequence"/>
</dbReference>
<keyword evidence="1" id="KW-1015">Disulfide bond</keyword>
<dbReference type="SUPFAM" id="SSF58069">
    <property type="entry name" value="Virus ectodomain"/>
    <property type="match status" value="1"/>
</dbReference>
<name>A0A7K7TK74_9TYRA</name>
<feature type="non-terminal residue" evidence="3">
    <location>
        <position position="1"/>
    </location>
</feature>
<keyword evidence="2" id="KW-0812">Transmembrane</keyword>
<dbReference type="EMBL" id="VZSY01003850">
    <property type="protein sequence ID" value="NXA16252.1"/>
    <property type="molecule type" value="Genomic_DNA"/>
</dbReference>
<proteinExistence type="predicted"/>
<dbReference type="AlphaFoldDB" id="A0A7K7TK74"/>
<dbReference type="InterPro" id="IPR018154">
    <property type="entry name" value="TLV/ENV_coat_polyprotein"/>
</dbReference>
<dbReference type="OrthoDB" id="8949317at2759"/>
<dbReference type="PANTHER" id="PTHR10424">
    <property type="entry name" value="VIRAL ENVELOPE PROTEIN"/>
    <property type="match status" value="1"/>
</dbReference>
<dbReference type="Gene3D" id="1.10.287.210">
    <property type="match status" value="1"/>
</dbReference>
<feature type="transmembrane region" description="Helical" evidence="2">
    <location>
        <begin position="71"/>
        <end position="93"/>
    </location>
</feature>
<evidence type="ECO:0000256" key="2">
    <source>
        <dbReference type="SAM" id="Phobius"/>
    </source>
</evidence>
<keyword evidence="4" id="KW-1185">Reference proteome</keyword>
<gene>
    <name evidence="3" type="primary">Ervv2</name>
    <name evidence="3" type="ORF">SAPAEN_R15161</name>
</gene>
<evidence type="ECO:0000256" key="1">
    <source>
        <dbReference type="ARBA" id="ARBA00023157"/>
    </source>
</evidence>
<dbReference type="PANTHER" id="PTHR10424:SF73">
    <property type="entry name" value="ENDOGENOUS RETROVIRUS GROUP FC1 ENV POLYPROTEIN-RELATED"/>
    <property type="match status" value="1"/>
</dbReference>
<feature type="non-terminal residue" evidence="3">
    <location>
        <position position="124"/>
    </location>
</feature>
<evidence type="ECO:0000313" key="4">
    <source>
        <dbReference type="Proteomes" id="UP000589485"/>
    </source>
</evidence>
<comment type="caution">
    <text evidence="3">The sequence shown here is derived from an EMBL/GenBank/DDBJ whole genome shotgun (WGS) entry which is preliminary data.</text>
</comment>